<dbReference type="PANTHER" id="PTHR38459:SF1">
    <property type="entry name" value="PROPHAGE BACTOPRENOL-LINKED GLUCOSE TRANSLOCASE HOMOLOG"/>
    <property type="match status" value="1"/>
</dbReference>
<feature type="transmembrane region" description="Helical" evidence="6">
    <location>
        <begin position="107"/>
        <end position="126"/>
    </location>
</feature>
<comment type="similarity">
    <text evidence="2">Belongs to the GtrA family.</text>
</comment>
<feature type="domain" description="GtrA/DPMS transmembrane" evidence="7">
    <location>
        <begin position="19"/>
        <end position="132"/>
    </location>
</feature>
<dbReference type="InterPro" id="IPR007267">
    <property type="entry name" value="GtrA_DPMS_TM"/>
</dbReference>
<feature type="transmembrane region" description="Helical" evidence="6">
    <location>
        <begin position="83"/>
        <end position="101"/>
    </location>
</feature>
<evidence type="ECO:0000256" key="5">
    <source>
        <dbReference type="ARBA" id="ARBA00023136"/>
    </source>
</evidence>
<sequence>MNSVLFKSTQGENFRLSSKFIFVGILNTIVGYGLFALLIDLNIFYLLSLTISHIAGTIHSYLWNRLFTFKSKSSIVKEITKFVTVYTFIYLTNFVLLYVAVDLLQLNTLIAQLFILGVVTVISFLSQRYWTFRRYY</sequence>
<dbReference type="EMBL" id="MFAY01000041">
    <property type="protein sequence ID" value="OGD88358.1"/>
    <property type="molecule type" value="Genomic_DNA"/>
</dbReference>
<gene>
    <name evidence="8" type="ORF">A2693_02800</name>
</gene>
<comment type="caution">
    <text evidence="8">The sequence shown here is derived from an EMBL/GenBank/DDBJ whole genome shotgun (WGS) entry which is preliminary data.</text>
</comment>
<keyword evidence="3 6" id="KW-0812">Transmembrane</keyword>
<evidence type="ECO:0000259" key="7">
    <source>
        <dbReference type="Pfam" id="PF04138"/>
    </source>
</evidence>
<evidence type="ECO:0000256" key="6">
    <source>
        <dbReference type="SAM" id="Phobius"/>
    </source>
</evidence>
<keyword evidence="4 6" id="KW-1133">Transmembrane helix</keyword>
<evidence type="ECO:0000256" key="2">
    <source>
        <dbReference type="ARBA" id="ARBA00009399"/>
    </source>
</evidence>
<organism evidence="8 9">
    <name type="scientific">Candidatus Curtissbacteria bacterium RIFCSPHIGHO2_01_FULL_40_12</name>
    <dbReference type="NCBI Taxonomy" id="1797710"/>
    <lineage>
        <taxon>Bacteria</taxon>
        <taxon>Candidatus Curtissiibacteriota</taxon>
    </lineage>
</organism>
<evidence type="ECO:0000313" key="8">
    <source>
        <dbReference type="EMBL" id="OGD88358.1"/>
    </source>
</evidence>
<evidence type="ECO:0000256" key="4">
    <source>
        <dbReference type="ARBA" id="ARBA00022989"/>
    </source>
</evidence>
<dbReference type="Pfam" id="PF04138">
    <property type="entry name" value="GtrA_DPMS_TM"/>
    <property type="match status" value="1"/>
</dbReference>
<evidence type="ECO:0000313" key="9">
    <source>
        <dbReference type="Proteomes" id="UP000178577"/>
    </source>
</evidence>
<name>A0A1F5G925_9BACT</name>
<dbReference type="Proteomes" id="UP000178577">
    <property type="component" value="Unassembled WGS sequence"/>
</dbReference>
<dbReference type="AlphaFoldDB" id="A0A1F5G925"/>
<feature type="transmembrane region" description="Helical" evidence="6">
    <location>
        <begin position="20"/>
        <end position="39"/>
    </location>
</feature>
<protein>
    <recommendedName>
        <fullName evidence="7">GtrA/DPMS transmembrane domain-containing protein</fullName>
    </recommendedName>
</protein>
<keyword evidence="5 6" id="KW-0472">Membrane</keyword>
<proteinExistence type="inferred from homology"/>
<evidence type="ECO:0000256" key="3">
    <source>
        <dbReference type="ARBA" id="ARBA00022692"/>
    </source>
</evidence>
<reference evidence="8 9" key="1">
    <citation type="journal article" date="2016" name="Nat. Commun.">
        <title>Thousands of microbial genomes shed light on interconnected biogeochemical processes in an aquifer system.</title>
        <authorList>
            <person name="Anantharaman K."/>
            <person name="Brown C.T."/>
            <person name="Hug L.A."/>
            <person name="Sharon I."/>
            <person name="Castelle C.J."/>
            <person name="Probst A.J."/>
            <person name="Thomas B.C."/>
            <person name="Singh A."/>
            <person name="Wilkins M.J."/>
            <person name="Karaoz U."/>
            <person name="Brodie E.L."/>
            <person name="Williams K.H."/>
            <person name="Hubbard S.S."/>
            <person name="Banfield J.F."/>
        </authorList>
    </citation>
    <scope>NUCLEOTIDE SEQUENCE [LARGE SCALE GENOMIC DNA]</scope>
</reference>
<dbReference type="PANTHER" id="PTHR38459">
    <property type="entry name" value="PROPHAGE BACTOPRENOL-LINKED GLUCOSE TRANSLOCASE HOMOLOG"/>
    <property type="match status" value="1"/>
</dbReference>
<accession>A0A1F5G925</accession>
<dbReference type="GO" id="GO:0000271">
    <property type="term" value="P:polysaccharide biosynthetic process"/>
    <property type="evidence" value="ECO:0007669"/>
    <property type="project" value="InterPro"/>
</dbReference>
<evidence type="ECO:0000256" key="1">
    <source>
        <dbReference type="ARBA" id="ARBA00004141"/>
    </source>
</evidence>
<dbReference type="GO" id="GO:0005886">
    <property type="term" value="C:plasma membrane"/>
    <property type="evidence" value="ECO:0007669"/>
    <property type="project" value="TreeGrafter"/>
</dbReference>
<dbReference type="InterPro" id="IPR051401">
    <property type="entry name" value="GtrA_CellWall_Glycosyl"/>
</dbReference>
<feature type="transmembrane region" description="Helical" evidence="6">
    <location>
        <begin position="45"/>
        <end position="63"/>
    </location>
</feature>
<comment type="subcellular location">
    <subcellularLocation>
        <location evidence="1">Membrane</location>
        <topology evidence="1">Multi-pass membrane protein</topology>
    </subcellularLocation>
</comment>